<dbReference type="InterPro" id="IPR041645">
    <property type="entry name" value="ADAMTS_CR_2"/>
</dbReference>
<evidence type="ECO:0000256" key="5">
    <source>
        <dbReference type="ARBA" id="ARBA00023180"/>
    </source>
</evidence>
<keyword evidence="8" id="KW-1185">Reference proteome</keyword>
<comment type="caution">
    <text evidence="7">The sequence shown here is derived from an EMBL/GenBank/DDBJ whole genome shotgun (WGS) entry which is preliminary data.</text>
</comment>
<evidence type="ECO:0000313" key="8">
    <source>
        <dbReference type="Proteomes" id="UP000051574"/>
    </source>
</evidence>
<dbReference type="OrthoDB" id="10035764at2759"/>
<dbReference type="GO" id="GO:0006508">
    <property type="term" value="P:proteolysis"/>
    <property type="evidence" value="ECO:0007669"/>
    <property type="project" value="TreeGrafter"/>
</dbReference>
<dbReference type="GO" id="GO:0004222">
    <property type="term" value="F:metalloendopeptidase activity"/>
    <property type="evidence" value="ECO:0007669"/>
    <property type="project" value="TreeGrafter"/>
</dbReference>
<keyword evidence="4" id="KW-1015">Disulfide bond</keyword>
<protein>
    <recommendedName>
        <fullName evidence="6">ADAMTS cysteine-rich domain-containing protein</fullName>
    </recommendedName>
</protein>
<dbReference type="EMBL" id="LJIG01016127">
    <property type="protein sequence ID" value="KRT81533.1"/>
    <property type="molecule type" value="Genomic_DNA"/>
</dbReference>
<evidence type="ECO:0000256" key="1">
    <source>
        <dbReference type="ARBA" id="ARBA00022723"/>
    </source>
</evidence>
<dbReference type="InterPro" id="IPR050439">
    <property type="entry name" value="ADAMTS_ADAMTS-like"/>
</dbReference>
<organism evidence="7 8">
    <name type="scientific">Oryctes borbonicus</name>
    <dbReference type="NCBI Taxonomy" id="1629725"/>
    <lineage>
        <taxon>Eukaryota</taxon>
        <taxon>Metazoa</taxon>
        <taxon>Ecdysozoa</taxon>
        <taxon>Arthropoda</taxon>
        <taxon>Hexapoda</taxon>
        <taxon>Insecta</taxon>
        <taxon>Pterygota</taxon>
        <taxon>Neoptera</taxon>
        <taxon>Endopterygota</taxon>
        <taxon>Coleoptera</taxon>
        <taxon>Polyphaga</taxon>
        <taxon>Scarabaeiformia</taxon>
        <taxon>Scarabaeidae</taxon>
        <taxon>Dynastinae</taxon>
        <taxon>Oryctes</taxon>
    </lineage>
</organism>
<feature type="non-terminal residue" evidence="7">
    <location>
        <position position="1"/>
    </location>
</feature>
<gene>
    <name evidence="7" type="ORF">AMK59_6092</name>
</gene>
<sequence>TSYIMSPTLGSGKITWSSCSRRYLEKFLDTIQSRCLLDHGSSAGQLDHSAEGDLPGERFDADQQCILKYGRGSRHSSQQPLDDVCRDLHCERERYTWTSHPALEGTSCGHNLWCRGGRCTSKGPSTSAAYHDAQIPSARIESLNGGWSKWRQFSDCASGCLYGEEGRLRTGSAGIMVTTRLCNNP</sequence>
<dbReference type="SUPFAM" id="SSF55486">
    <property type="entry name" value="Metalloproteases ('zincins'), catalytic domain"/>
    <property type="match status" value="1"/>
</dbReference>
<evidence type="ECO:0000313" key="7">
    <source>
        <dbReference type="EMBL" id="KRT81533.1"/>
    </source>
</evidence>
<evidence type="ECO:0000256" key="2">
    <source>
        <dbReference type="ARBA" id="ARBA00022801"/>
    </source>
</evidence>
<dbReference type="GO" id="GO:0030198">
    <property type="term" value="P:extracellular matrix organization"/>
    <property type="evidence" value="ECO:0007669"/>
    <property type="project" value="TreeGrafter"/>
</dbReference>
<dbReference type="InterPro" id="IPR024079">
    <property type="entry name" value="MetalloPept_cat_dom_sf"/>
</dbReference>
<dbReference type="PANTHER" id="PTHR13723:SF275">
    <property type="entry name" value="STALL, ISOFORM C"/>
    <property type="match status" value="1"/>
</dbReference>
<dbReference type="Gene3D" id="3.40.390.10">
    <property type="entry name" value="Collagenase (Catalytic Domain)"/>
    <property type="match status" value="1"/>
</dbReference>
<dbReference type="GO" id="GO:0031012">
    <property type="term" value="C:extracellular matrix"/>
    <property type="evidence" value="ECO:0007669"/>
    <property type="project" value="TreeGrafter"/>
</dbReference>
<dbReference type="Pfam" id="PF17771">
    <property type="entry name" value="ADAMTS_CR_2"/>
    <property type="match status" value="1"/>
</dbReference>
<accession>A0A0T6B3A0</accession>
<proteinExistence type="predicted"/>
<keyword evidence="1" id="KW-0479">Metal-binding</keyword>
<keyword evidence="5" id="KW-0325">Glycoprotein</keyword>
<feature type="domain" description="ADAMTS cysteine-rich" evidence="6">
    <location>
        <begin position="55"/>
        <end position="120"/>
    </location>
</feature>
<dbReference type="Proteomes" id="UP000051574">
    <property type="component" value="Unassembled WGS sequence"/>
</dbReference>
<evidence type="ECO:0000256" key="4">
    <source>
        <dbReference type="ARBA" id="ARBA00023157"/>
    </source>
</evidence>
<evidence type="ECO:0000256" key="3">
    <source>
        <dbReference type="ARBA" id="ARBA00022833"/>
    </source>
</evidence>
<evidence type="ECO:0000259" key="6">
    <source>
        <dbReference type="Pfam" id="PF17771"/>
    </source>
</evidence>
<dbReference type="Gene3D" id="3.40.1620.60">
    <property type="match status" value="1"/>
</dbReference>
<reference evidence="7 8" key="1">
    <citation type="submission" date="2015-09" db="EMBL/GenBank/DDBJ databases">
        <title>Draft genome of the scarab beetle Oryctes borbonicus.</title>
        <authorList>
            <person name="Meyer J.M."/>
            <person name="Markov G.V."/>
            <person name="Baskaran P."/>
            <person name="Herrmann M."/>
            <person name="Sommer R.J."/>
            <person name="Roedelsperger C."/>
        </authorList>
    </citation>
    <scope>NUCLEOTIDE SEQUENCE [LARGE SCALE GENOMIC DNA]</scope>
    <source>
        <strain evidence="7">OB123</strain>
        <tissue evidence="7">Whole animal</tissue>
    </source>
</reference>
<keyword evidence="2" id="KW-0378">Hydrolase</keyword>
<dbReference type="GO" id="GO:0046872">
    <property type="term" value="F:metal ion binding"/>
    <property type="evidence" value="ECO:0007669"/>
    <property type="project" value="UniProtKB-KW"/>
</dbReference>
<feature type="non-terminal residue" evidence="7">
    <location>
        <position position="185"/>
    </location>
</feature>
<dbReference type="PANTHER" id="PTHR13723">
    <property type="entry name" value="ADAMTS A DISINTEGRIN AND METALLOPROTEASE WITH THROMBOSPONDIN MOTIFS PROTEASE"/>
    <property type="match status" value="1"/>
</dbReference>
<keyword evidence="3" id="KW-0862">Zinc</keyword>
<dbReference type="AlphaFoldDB" id="A0A0T6B3A0"/>
<name>A0A0T6B3A0_9SCAR</name>